<protein>
    <submittedName>
        <fullName evidence="1">Uncharacterized protein</fullName>
    </submittedName>
</protein>
<evidence type="ECO:0000313" key="2">
    <source>
        <dbReference type="Proteomes" id="UP000618445"/>
    </source>
</evidence>
<sequence>MNTDPEFPKIHFMGSCKPDSNLKPEYVVYMMNKYLSEEDEIKLVKVHRESMR</sequence>
<evidence type="ECO:0000313" key="1">
    <source>
        <dbReference type="EMBL" id="MBD2315908.1"/>
    </source>
</evidence>
<proteinExistence type="predicted"/>
<accession>A0ABR8C5C5</accession>
<gene>
    <name evidence="1" type="ORF">H6G05_03475</name>
</gene>
<comment type="caution">
    <text evidence="1">The sequence shown here is derived from an EMBL/GenBank/DDBJ whole genome shotgun (WGS) entry which is preliminary data.</text>
</comment>
<keyword evidence="2" id="KW-1185">Reference proteome</keyword>
<name>A0ABR8C5C5_9CYAN</name>
<reference evidence="1 2" key="1">
    <citation type="journal article" date="2020" name="ISME J.">
        <title>Comparative genomics reveals insights into cyanobacterial evolution and habitat adaptation.</title>
        <authorList>
            <person name="Chen M.Y."/>
            <person name="Teng W.K."/>
            <person name="Zhao L."/>
            <person name="Hu C.X."/>
            <person name="Zhou Y.K."/>
            <person name="Han B.P."/>
            <person name="Song L.R."/>
            <person name="Shu W.S."/>
        </authorList>
    </citation>
    <scope>NUCLEOTIDE SEQUENCE [LARGE SCALE GENOMIC DNA]</scope>
    <source>
        <strain evidence="1 2">FACHB-1050</strain>
    </source>
</reference>
<organism evidence="1 2">
    <name type="scientific">Phormidium tenue FACHB-1050</name>
    <dbReference type="NCBI Taxonomy" id="2692857"/>
    <lineage>
        <taxon>Bacteria</taxon>
        <taxon>Bacillati</taxon>
        <taxon>Cyanobacteriota</taxon>
        <taxon>Cyanophyceae</taxon>
        <taxon>Oscillatoriophycideae</taxon>
        <taxon>Oscillatoriales</taxon>
        <taxon>Oscillatoriaceae</taxon>
        <taxon>Phormidium</taxon>
    </lineage>
</organism>
<dbReference type="EMBL" id="JACJQY010000003">
    <property type="protein sequence ID" value="MBD2315908.1"/>
    <property type="molecule type" value="Genomic_DNA"/>
</dbReference>
<dbReference type="Proteomes" id="UP000618445">
    <property type="component" value="Unassembled WGS sequence"/>
</dbReference>
<dbReference type="RefSeq" id="WP_190576326.1">
    <property type="nucleotide sequence ID" value="NZ_CAWPQU010000023.1"/>
</dbReference>